<reference evidence="2" key="2">
    <citation type="journal article" date="2021" name="PeerJ">
        <title>Extensive microbial diversity within the chicken gut microbiome revealed by metagenomics and culture.</title>
        <authorList>
            <person name="Gilroy R."/>
            <person name="Ravi A."/>
            <person name="Getino M."/>
            <person name="Pursley I."/>
            <person name="Horton D.L."/>
            <person name="Alikhan N.F."/>
            <person name="Baker D."/>
            <person name="Gharbi K."/>
            <person name="Hall N."/>
            <person name="Watson M."/>
            <person name="Adriaenssens E.M."/>
            <person name="Foster-Nyarko E."/>
            <person name="Jarju S."/>
            <person name="Secka A."/>
            <person name="Antonio M."/>
            <person name="Oren A."/>
            <person name="Chaudhuri R.R."/>
            <person name="La Ragione R."/>
            <person name="Hildebrand F."/>
            <person name="Pallen M.J."/>
        </authorList>
    </citation>
    <scope>NUCLEOTIDE SEQUENCE</scope>
    <source>
        <strain evidence="2">11300</strain>
    </source>
</reference>
<feature type="transmembrane region" description="Helical" evidence="1">
    <location>
        <begin position="58"/>
        <end position="76"/>
    </location>
</feature>
<name>A0A9D1L876_9FIRM</name>
<evidence type="ECO:0000313" key="2">
    <source>
        <dbReference type="EMBL" id="HIU26813.1"/>
    </source>
</evidence>
<feature type="transmembrane region" description="Helical" evidence="1">
    <location>
        <begin position="144"/>
        <end position="162"/>
    </location>
</feature>
<feature type="transmembrane region" description="Helical" evidence="1">
    <location>
        <begin position="82"/>
        <end position="107"/>
    </location>
</feature>
<sequence length="356" mass="38133">MFIHLYGMNLLNLFLFFMPVAGLSFYACTIGCGLVLAAAGAAGLVFIRPWLRFLPLRVFLILSAAVWACSAFLTAYGSSDDWAAAGVLFLGIFPFPALLTVPVNFIFSSRHPAPAKACCLGLFSSAAMICVIPFQMIFAYFPGPAIVLLFSMMTVCSVRLPGSGGRSHADMMCRRSRRSVYCCFRIRAFTFLSSFCAAGPLSAIWTEKTADLPPILPLIAGAAAGPVLTAAVIAKKGIYAGSIFFIFLLELSSMGMAFAGKGLFIFSSVMAGAAFSSVFLACPAAAYYYLGLSSSLDDGASSAACIMAGAAISHIFFRTYIPLIWSPVLSLCLTALSVVDFFIIFSAWRHRFVLLK</sequence>
<evidence type="ECO:0000313" key="3">
    <source>
        <dbReference type="Proteomes" id="UP000824091"/>
    </source>
</evidence>
<comment type="caution">
    <text evidence="2">The sequence shown here is derived from an EMBL/GenBank/DDBJ whole genome shotgun (WGS) entry which is preliminary data.</text>
</comment>
<feature type="transmembrane region" description="Helical" evidence="1">
    <location>
        <begin position="264"/>
        <end position="290"/>
    </location>
</feature>
<accession>A0A9D1L876</accession>
<feature type="transmembrane region" description="Helical" evidence="1">
    <location>
        <begin position="215"/>
        <end position="233"/>
    </location>
</feature>
<protein>
    <submittedName>
        <fullName evidence="2">Uncharacterized protein</fullName>
    </submittedName>
</protein>
<gene>
    <name evidence="2" type="ORF">IAD16_00340</name>
</gene>
<feature type="transmembrane region" description="Helical" evidence="1">
    <location>
        <begin position="183"/>
        <end position="203"/>
    </location>
</feature>
<keyword evidence="1" id="KW-0472">Membrane</keyword>
<dbReference type="EMBL" id="DVMO01000005">
    <property type="protein sequence ID" value="HIU26813.1"/>
    <property type="molecule type" value="Genomic_DNA"/>
</dbReference>
<dbReference type="AlphaFoldDB" id="A0A9D1L876"/>
<feature type="transmembrane region" description="Helical" evidence="1">
    <location>
        <begin position="20"/>
        <end position="46"/>
    </location>
</feature>
<organism evidence="2 3">
    <name type="scientific">Candidatus Fimisoma avicola</name>
    <dbReference type="NCBI Taxonomy" id="2840826"/>
    <lineage>
        <taxon>Bacteria</taxon>
        <taxon>Bacillati</taxon>
        <taxon>Bacillota</taxon>
        <taxon>Clostridia</taxon>
        <taxon>Eubacteriales</taxon>
        <taxon>Candidatus Fimisoma</taxon>
    </lineage>
</organism>
<feature type="transmembrane region" description="Helical" evidence="1">
    <location>
        <begin position="302"/>
        <end position="321"/>
    </location>
</feature>
<proteinExistence type="predicted"/>
<evidence type="ECO:0000256" key="1">
    <source>
        <dbReference type="SAM" id="Phobius"/>
    </source>
</evidence>
<keyword evidence="1" id="KW-1133">Transmembrane helix</keyword>
<reference evidence="2" key="1">
    <citation type="submission" date="2020-10" db="EMBL/GenBank/DDBJ databases">
        <authorList>
            <person name="Gilroy R."/>
        </authorList>
    </citation>
    <scope>NUCLEOTIDE SEQUENCE</scope>
    <source>
        <strain evidence="2">11300</strain>
    </source>
</reference>
<keyword evidence="1" id="KW-0812">Transmembrane</keyword>
<feature type="transmembrane region" description="Helical" evidence="1">
    <location>
        <begin position="119"/>
        <end position="138"/>
    </location>
</feature>
<feature type="transmembrane region" description="Helical" evidence="1">
    <location>
        <begin position="238"/>
        <end position="258"/>
    </location>
</feature>
<feature type="transmembrane region" description="Helical" evidence="1">
    <location>
        <begin position="327"/>
        <end position="348"/>
    </location>
</feature>
<dbReference type="Proteomes" id="UP000824091">
    <property type="component" value="Unassembled WGS sequence"/>
</dbReference>